<dbReference type="Proteomes" id="UP000199032">
    <property type="component" value="Unassembled WGS sequence"/>
</dbReference>
<dbReference type="EMBL" id="CZQA01000001">
    <property type="protein sequence ID" value="CUS32542.1"/>
    <property type="molecule type" value="Genomic_DNA"/>
</dbReference>
<evidence type="ECO:0000313" key="2">
    <source>
        <dbReference type="Proteomes" id="UP000199032"/>
    </source>
</evidence>
<dbReference type="RefSeq" id="WP_090743683.1">
    <property type="nucleotide sequence ID" value="NZ_CZQA01000001.1"/>
</dbReference>
<dbReference type="InterPro" id="IPR008972">
    <property type="entry name" value="Cupredoxin"/>
</dbReference>
<organism evidence="1 2">
    <name type="scientific">Candidatus Nitrospira nitrosa</name>
    <dbReference type="NCBI Taxonomy" id="1742972"/>
    <lineage>
        <taxon>Bacteria</taxon>
        <taxon>Pseudomonadati</taxon>
        <taxon>Nitrospirota</taxon>
        <taxon>Nitrospiria</taxon>
        <taxon>Nitrospirales</taxon>
        <taxon>Nitrospiraceae</taxon>
        <taxon>Nitrospira</taxon>
    </lineage>
</organism>
<dbReference type="Gene3D" id="2.60.40.420">
    <property type="entry name" value="Cupredoxins - blue copper proteins"/>
    <property type="match status" value="1"/>
</dbReference>
<name>A0A0S4L704_9BACT</name>
<dbReference type="SUPFAM" id="SSF49503">
    <property type="entry name" value="Cupredoxins"/>
    <property type="match status" value="1"/>
</dbReference>
<keyword evidence="2" id="KW-1185">Reference proteome</keyword>
<dbReference type="AlphaFoldDB" id="A0A0S4L704"/>
<accession>A0A0S4L704</accession>
<proteinExistence type="predicted"/>
<dbReference type="STRING" id="1742972.COMA1_10678"/>
<evidence type="ECO:0000313" key="1">
    <source>
        <dbReference type="EMBL" id="CUS32542.1"/>
    </source>
</evidence>
<sequence length="143" mass="15992">MILGKRGMQWRRLGMVLTVACLAWMYGTVLVAQSEQVVDVTIKDFRFVTKQGPLRLGFPTAIKVQNEDAERHDFSSTMFEGIPTQIEKDGVIVYGRGVGGVYLDSKQSATIRFDMTRPGRHVFRCSIHPTMNGELLLLSAEAV</sequence>
<protein>
    <submittedName>
        <fullName evidence="1">Putative Blue copper protein</fullName>
    </submittedName>
</protein>
<gene>
    <name evidence="1" type="ORF">COMA1_10678</name>
</gene>
<reference evidence="1 2" key="1">
    <citation type="submission" date="2015-10" db="EMBL/GenBank/DDBJ databases">
        <authorList>
            <person name="Gilbert D.G."/>
        </authorList>
    </citation>
    <scope>NUCLEOTIDE SEQUENCE [LARGE SCALE GENOMIC DNA]</scope>
    <source>
        <strain evidence="1">COMA1</strain>
    </source>
</reference>